<dbReference type="Proteomes" id="UP000243488">
    <property type="component" value="Chromosome"/>
</dbReference>
<keyword evidence="2" id="KW-1185">Reference proteome</keyword>
<accession>A0A1V0B7K2</accession>
<dbReference type="EMBL" id="CP020100">
    <property type="protein sequence ID" value="AQZ95912.1"/>
    <property type="molecule type" value="Genomic_DNA"/>
</dbReference>
<dbReference type="STRING" id="1931241.BVH74_14630"/>
<reference evidence="1 2" key="1">
    <citation type="submission" date="2017-03" db="EMBL/GenBank/DDBJ databases">
        <title>Complete genome sequence of the novel DNRA strain Pseudomonas sp. S-6-2 isolated from Chinese polluted river sediment. Journal of Biotechnology.</title>
        <authorList>
            <person name="Li J."/>
            <person name="Xiang F."/>
            <person name="Wang L."/>
            <person name="Xi L."/>
            <person name="Liu J."/>
        </authorList>
    </citation>
    <scope>NUCLEOTIDE SEQUENCE [LARGE SCALE GENOMIC DNA]</scope>
    <source>
        <strain evidence="1 2">S-6-2</strain>
    </source>
</reference>
<sequence>MRAKRTARQQAGRWLQQGVEVLEQQWRTMRRQLGPTEWPERCARLLQVADSEVGDWRPRPGSSSAELLLLLHGLSLLQRRWLAVLLDAPSAGVHTLTEAVERLQLDWRSRLDPLQSHREYARQLLILAQQLNLTAAAEAAYLENEQQIFLAVEQRLLLSLPMRLRMTLARQLEPGSGACLRWWHERLLARAGVSGYDLAGLGEHDWPEIPAAWLALGWLAGLRRES</sequence>
<protein>
    <recommendedName>
        <fullName evidence="3">Type III secretion protein</fullName>
    </recommendedName>
</protein>
<dbReference type="KEGG" id="ppha:BVH74_14630"/>
<evidence type="ECO:0000313" key="2">
    <source>
        <dbReference type="Proteomes" id="UP000243488"/>
    </source>
</evidence>
<gene>
    <name evidence="1" type="ORF">BVH74_14630</name>
</gene>
<organism evidence="1 2">
    <name type="scientific">Halopseudomonas phragmitis</name>
    <dbReference type="NCBI Taxonomy" id="1931241"/>
    <lineage>
        <taxon>Bacteria</taxon>
        <taxon>Pseudomonadati</taxon>
        <taxon>Pseudomonadota</taxon>
        <taxon>Gammaproteobacteria</taxon>
        <taxon>Pseudomonadales</taxon>
        <taxon>Pseudomonadaceae</taxon>
        <taxon>Halopseudomonas</taxon>
    </lineage>
</organism>
<dbReference type="RefSeq" id="WP_080050805.1">
    <property type="nucleotide sequence ID" value="NZ_CP020100.1"/>
</dbReference>
<dbReference type="AlphaFoldDB" id="A0A1V0B7K2"/>
<name>A0A1V0B7K2_9GAMM</name>
<evidence type="ECO:0000313" key="1">
    <source>
        <dbReference type="EMBL" id="AQZ95912.1"/>
    </source>
</evidence>
<evidence type="ECO:0008006" key="3">
    <source>
        <dbReference type="Google" id="ProtNLM"/>
    </source>
</evidence>
<proteinExistence type="predicted"/>